<evidence type="ECO:0000313" key="3">
    <source>
        <dbReference type="EMBL" id="SNS46275.1"/>
    </source>
</evidence>
<keyword evidence="1" id="KW-0732">Signal</keyword>
<feature type="chain" id="PRO_5012421400" evidence="1">
    <location>
        <begin position="31"/>
        <end position="751"/>
    </location>
</feature>
<accession>A0A239ENQ2</accession>
<dbReference type="Pfam" id="PF12708">
    <property type="entry name" value="Pect-lyase_RHGA_epim"/>
    <property type="match status" value="1"/>
</dbReference>
<dbReference type="Gene3D" id="2.160.20.10">
    <property type="entry name" value="Single-stranded right-handed beta-helix, Pectin lyase-like"/>
    <property type="match status" value="2"/>
</dbReference>
<feature type="signal peptide" evidence="1">
    <location>
        <begin position="1"/>
        <end position="30"/>
    </location>
</feature>
<dbReference type="Proteomes" id="UP000198356">
    <property type="component" value="Unassembled WGS sequence"/>
</dbReference>
<dbReference type="InterPro" id="IPR024535">
    <property type="entry name" value="RHGA/B-epi-like_pectate_lyase"/>
</dbReference>
<name>A0A239ENQ2_9BACT</name>
<sequence>MLSMRNMCSCTMVVAWSAVVAILCCGCAKAQTAGMLSVSQTINIPSDANVVNVQTYGAVGDGVTDDTAAIQSALEAAAPAAGLPAPYTGEYKYVYFPSGTYLISAKLTRYAINGSGVQVPDYGFQFLGQDKSNTILKLKDNTFTSTTTATPMIETESLGYTHGVSAFHNSIENMTIDAGSGNPGATAISYLASNMAVIRNVVIQNTSSSGSIGVGIDMTRLSTGPALIENVTVNGFAHGIQTASALASITLEHISLINQTGDALVNTDNVLAINELYTDGSGKAIANLSSGTNQVNGLVVVSNSSLNSTTGSSVLVSDYGAIVFHNTTFSNGQTFLSGGTAAEGVLTGSTTGALTWSSGTAPLLSYSSATPVVDTPVPAYDASGWVAPAAGSASADFTVNYSGCAHAYGCLPSGTSAVDATSAIQSALNSGASTIYLPHGVYYVSAPLNVPTTVNRIIGFSSSLRVMSTATSWPAGQGVFHIATAMGGGCPGGGTCAPLVIEKITFDATDSSYSFNHSPGYAFDVVNPSTSTTATQRDVVLRDIHATYNLSINRQTYGGRVFLENFAGGSMLLAGSNLVAGRHFNSETHSKPAAGVIGTTRINNNGAPLWLLGFKTEGPVNIVDNTAGSVTEVLGGFFYTAPSYSSGADGDTVPSTTCANATSPVPSTTSTPSLFIDTTGSQIEASFVEEVSLLTENGVTQLAADRSFPFYAAVPTANTCQAGGGSFPGSIQRGPGAATGEAGHIVPHLKQ</sequence>
<reference evidence="3 4" key="1">
    <citation type="submission" date="2017-06" db="EMBL/GenBank/DDBJ databases">
        <authorList>
            <person name="Kim H.J."/>
            <person name="Triplett B.A."/>
        </authorList>
    </citation>
    <scope>NUCLEOTIDE SEQUENCE [LARGE SCALE GENOMIC DNA]</scope>
    <source>
        <strain evidence="3 4">DSM 18704</strain>
    </source>
</reference>
<evidence type="ECO:0000259" key="2">
    <source>
        <dbReference type="Pfam" id="PF12708"/>
    </source>
</evidence>
<dbReference type="AlphaFoldDB" id="A0A239ENQ2"/>
<dbReference type="EMBL" id="FZOU01000001">
    <property type="protein sequence ID" value="SNS46275.1"/>
    <property type="molecule type" value="Genomic_DNA"/>
</dbReference>
<dbReference type="InterPro" id="IPR012334">
    <property type="entry name" value="Pectin_lyas_fold"/>
</dbReference>
<dbReference type="SUPFAM" id="SSF51126">
    <property type="entry name" value="Pectin lyase-like"/>
    <property type="match status" value="2"/>
</dbReference>
<gene>
    <name evidence="3" type="ORF">SAMN05421770_1011080</name>
</gene>
<organism evidence="3 4">
    <name type="scientific">Granulicella rosea</name>
    <dbReference type="NCBI Taxonomy" id="474952"/>
    <lineage>
        <taxon>Bacteria</taxon>
        <taxon>Pseudomonadati</taxon>
        <taxon>Acidobacteriota</taxon>
        <taxon>Terriglobia</taxon>
        <taxon>Terriglobales</taxon>
        <taxon>Acidobacteriaceae</taxon>
        <taxon>Granulicella</taxon>
    </lineage>
</organism>
<feature type="domain" description="Rhamnogalacturonase A/B/Epimerase-like pectate lyase" evidence="2">
    <location>
        <begin position="51"/>
        <end position="265"/>
    </location>
</feature>
<protein>
    <submittedName>
        <fullName evidence="3">Pectate lyase superfamily protein</fullName>
    </submittedName>
</protein>
<dbReference type="OrthoDB" id="117829at2"/>
<keyword evidence="3" id="KW-0456">Lyase</keyword>
<proteinExistence type="predicted"/>
<dbReference type="GO" id="GO:0016829">
    <property type="term" value="F:lyase activity"/>
    <property type="evidence" value="ECO:0007669"/>
    <property type="project" value="UniProtKB-KW"/>
</dbReference>
<evidence type="ECO:0000313" key="4">
    <source>
        <dbReference type="Proteomes" id="UP000198356"/>
    </source>
</evidence>
<dbReference type="InterPro" id="IPR011050">
    <property type="entry name" value="Pectin_lyase_fold/virulence"/>
</dbReference>
<evidence type="ECO:0000256" key="1">
    <source>
        <dbReference type="SAM" id="SignalP"/>
    </source>
</evidence>
<keyword evidence="4" id="KW-1185">Reference proteome</keyword>